<dbReference type="EMBL" id="JACHZF010000037">
    <property type="protein sequence ID" value="MBB3332573.1"/>
    <property type="molecule type" value="Genomic_DNA"/>
</dbReference>
<feature type="transmembrane region" description="Helical" evidence="1">
    <location>
        <begin position="6"/>
        <end position="22"/>
    </location>
</feature>
<feature type="transmembrane region" description="Helical" evidence="1">
    <location>
        <begin position="302"/>
        <end position="320"/>
    </location>
</feature>
<evidence type="ECO:0000313" key="3">
    <source>
        <dbReference type="Proteomes" id="UP000553442"/>
    </source>
</evidence>
<dbReference type="Proteomes" id="UP000553442">
    <property type="component" value="Unassembled WGS sequence"/>
</dbReference>
<evidence type="ECO:0000313" key="2">
    <source>
        <dbReference type="EMBL" id="MBB3332573.1"/>
    </source>
</evidence>
<keyword evidence="1" id="KW-1133">Transmembrane helix</keyword>
<organism evidence="2 3">
    <name type="scientific">Halomonas campaniensis</name>
    <dbReference type="NCBI Taxonomy" id="213554"/>
    <lineage>
        <taxon>Bacteria</taxon>
        <taxon>Pseudomonadati</taxon>
        <taxon>Pseudomonadota</taxon>
        <taxon>Gammaproteobacteria</taxon>
        <taxon>Oceanospirillales</taxon>
        <taxon>Halomonadaceae</taxon>
        <taxon>Halomonas</taxon>
    </lineage>
</organism>
<name>A0A7W5PC81_9GAMM</name>
<dbReference type="Pfam" id="PF14897">
    <property type="entry name" value="EpsG"/>
    <property type="match status" value="1"/>
</dbReference>
<feature type="transmembrane region" description="Helical" evidence="1">
    <location>
        <begin position="327"/>
        <end position="345"/>
    </location>
</feature>
<accession>A0A7W5PC81</accession>
<keyword evidence="1" id="KW-0472">Membrane</keyword>
<dbReference type="AlphaFoldDB" id="A0A7W5PC81"/>
<comment type="caution">
    <text evidence="2">The sequence shown here is derived from an EMBL/GenBank/DDBJ whole genome shotgun (WGS) entry which is preliminary data.</text>
</comment>
<feature type="transmembrane region" description="Helical" evidence="1">
    <location>
        <begin position="34"/>
        <end position="51"/>
    </location>
</feature>
<feature type="transmembrane region" description="Helical" evidence="1">
    <location>
        <begin position="166"/>
        <end position="188"/>
    </location>
</feature>
<feature type="transmembrane region" description="Helical" evidence="1">
    <location>
        <begin position="277"/>
        <end position="296"/>
    </location>
</feature>
<evidence type="ECO:0000256" key="1">
    <source>
        <dbReference type="SAM" id="Phobius"/>
    </source>
</evidence>
<feature type="transmembrane region" description="Helical" evidence="1">
    <location>
        <begin position="194"/>
        <end position="210"/>
    </location>
</feature>
<feature type="transmembrane region" description="Helical" evidence="1">
    <location>
        <begin position="246"/>
        <end position="265"/>
    </location>
</feature>
<dbReference type="InterPro" id="IPR049458">
    <property type="entry name" value="EpsG-like"/>
</dbReference>
<reference evidence="2 3" key="1">
    <citation type="submission" date="2020-08" db="EMBL/GenBank/DDBJ databases">
        <title>Genomic Encyclopedia of Archaeal and Bacterial Type Strains, Phase II (KMG-II): from individual species to whole genera.</title>
        <authorList>
            <person name="Goeker M."/>
        </authorList>
    </citation>
    <scope>NUCLEOTIDE SEQUENCE [LARGE SCALE GENOMIC DNA]</scope>
    <source>
        <strain evidence="2 3">5AG</strain>
    </source>
</reference>
<protein>
    <recommendedName>
        <fullName evidence="4">EpsG family protein</fullName>
    </recommendedName>
</protein>
<feature type="transmembrane region" description="Helical" evidence="1">
    <location>
        <begin position="118"/>
        <end position="136"/>
    </location>
</feature>
<keyword evidence="1" id="KW-0812">Transmembrane</keyword>
<evidence type="ECO:0008006" key="4">
    <source>
        <dbReference type="Google" id="ProtNLM"/>
    </source>
</evidence>
<feature type="transmembrane region" description="Helical" evidence="1">
    <location>
        <begin position="87"/>
        <end position="106"/>
    </location>
</feature>
<sequence length="359" mass="41705">MIPYLYVFSWSVLLSLCLKPYLYKSSCFRRGPSVFWLAVLAGLPLIALHAFRENVGTDYNAYVWIYESFIDGASIFWFEPLYSLLNILANFLGGGVVLVFGVAALLSTLPIYVRIFRISHLPWLSFFILFGMSYPFFQTNGVRSAFAIALIFYATPFIWRKKLLPWILYVFLSAGFHYTAFIMIPFYWLLRLRLNVVFACFAFALAVLFSTNKAFSVYFLEFSSTILPSVYSHYPDRILGMLNDFKFGFGYGWYLISAIFVLFFWERLSRLCESAVVIRNSYFIGLLIMIAFYHFFAAGRLAWFFWISGILFWPLAASQLSGWNRAMLVSFIALMHFILFFYAMYVGSHDATPYNSIFH</sequence>
<proteinExistence type="predicted"/>
<keyword evidence="3" id="KW-1185">Reference proteome</keyword>
<dbReference type="RefSeq" id="WP_183334240.1">
    <property type="nucleotide sequence ID" value="NZ_JACHZF010000037.1"/>
</dbReference>
<feature type="transmembrane region" description="Helical" evidence="1">
    <location>
        <begin position="217"/>
        <end position="234"/>
    </location>
</feature>
<feature type="transmembrane region" description="Helical" evidence="1">
    <location>
        <begin position="142"/>
        <end position="159"/>
    </location>
</feature>
<gene>
    <name evidence="2" type="ORF">BDK63_003471</name>
</gene>